<evidence type="ECO:0000256" key="1">
    <source>
        <dbReference type="ARBA" id="ARBA00007734"/>
    </source>
</evidence>
<dbReference type="InterPro" id="IPR008258">
    <property type="entry name" value="Transglycosylase_SLT_dom_1"/>
</dbReference>
<dbReference type="SUPFAM" id="SSF49879">
    <property type="entry name" value="SMAD/FHA domain"/>
    <property type="match status" value="2"/>
</dbReference>
<dbReference type="PROSITE" id="PS50006">
    <property type="entry name" value="FHA_DOMAIN"/>
    <property type="match status" value="2"/>
</dbReference>
<feature type="domain" description="FHA" evidence="4">
    <location>
        <begin position="22"/>
        <end position="71"/>
    </location>
</feature>
<gene>
    <name evidence="5" type="ORF">HZA61_00045</name>
</gene>
<name>A0A933S8D8_UNCEI</name>
<keyword evidence="3" id="KW-0812">Transmembrane</keyword>
<dbReference type="Gene3D" id="1.10.530.10">
    <property type="match status" value="1"/>
</dbReference>
<comment type="caution">
    <text evidence="5">The sequence shown here is derived from an EMBL/GenBank/DDBJ whole genome shotgun (WGS) entry which is preliminary data.</text>
</comment>
<dbReference type="EMBL" id="JACRIW010000001">
    <property type="protein sequence ID" value="MBI5167852.1"/>
    <property type="molecule type" value="Genomic_DNA"/>
</dbReference>
<dbReference type="CDD" id="cd16894">
    <property type="entry name" value="MltD-like"/>
    <property type="match status" value="1"/>
</dbReference>
<dbReference type="InterPro" id="IPR023346">
    <property type="entry name" value="Lysozyme-like_dom_sf"/>
</dbReference>
<dbReference type="Proteomes" id="UP000696931">
    <property type="component" value="Unassembled WGS sequence"/>
</dbReference>
<evidence type="ECO:0000313" key="5">
    <source>
        <dbReference type="EMBL" id="MBI5167852.1"/>
    </source>
</evidence>
<dbReference type="InterPro" id="IPR000189">
    <property type="entry name" value="Transglyc_AS"/>
</dbReference>
<dbReference type="CDD" id="cd00060">
    <property type="entry name" value="FHA"/>
    <property type="match status" value="2"/>
</dbReference>
<keyword evidence="3" id="KW-1133">Transmembrane helix</keyword>
<feature type="compositionally biased region" description="Acidic residues" evidence="2">
    <location>
        <begin position="103"/>
        <end position="132"/>
    </location>
</feature>
<dbReference type="GO" id="GO:0000270">
    <property type="term" value="P:peptidoglycan metabolic process"/>
    <property type="evidence" value="ECO:0007669"/>
    <property type="project" value="InterPro"/>
</dbReference>
<feature type="domain" description="FHA" evidence="4">
    <location>
        <begin position="183"/>
        <end position="232"/>
    </location>
</feature>
<proteinExistence type="inferred from homology"/>
<feature type="transmembrane region" description="Helical" evidence="3">
    <location>
        <begin position="263"/>
        <end position="284"/>
    </location>
</feature>
<dbReference type="GO" id="GO:0016020">
    <property type="term" value="C:membrane"/>
    <property type="evidence" value="ECO:0007669"/>
    <property type="project" value="InterPro"/>
</dbReference>
<comment type="similarity">
    <text evidence="1">Belongs to the transglycosylase Slt family.</text>
</comment>
<dbReference type="InterPro" id="IPR050923">
    <property type="entry name" value="Cell_Proc_Reg/RNA_Proc"/>
</dbReference>
<dbReference type="AlphaFoldDB" id="A0A933S8D8"/>
<keyword evidence="3" id="KW-0472">Membrane</keyword>
<feature type="region of interest" description="Disordered" evidence="2">
    <location>
        <begin position="93"/>
        <end position="154"/>
    </location>
</feature>
<evidence type="ECO:0000313" key="6">
    <source>
        <dbReference type="Proteomes" id="UP000696931"/>
    </source>
</evidence>
<dbReference type="InterPro" id="IPR008984">
    <property type="entry name" value="SMAD_FHA_dom_sf"/>
</dbReference>
<reference evidence="5" key="1">
    <citation type="submission" date="2020-07" db="EMBL/GenBank/DDBJ databases">
        <title>Huge and variable diversity of episymbiotic CPR bacteria and DPANN archaea in groundwater ecosystems.</title>
        <authorList>
            <person name="He C.Y."/>
            <person name="Keren R."/>
            <person name="Whittaker M."/>
            <person name="Farag I.F."/>
            <person name="Doudna J."/>
            <person name="Cate J.H.D."/>
            <person name="Banfield J.F."/>
        </authorList>
    </citation>
    <scope>NUCLEOTIDE SEQUENCE</scope>
    <source>
        <strain evidence="5">NC_groundwater_1813_Pr3_B-0.1um_71_17</strain>
    </source>
</reference>
<dbReference type="SMART" id="SM00240">
    <property type="entry name" value="FHA"/>
    <property type="match status" value="2"/>
</dbReference>
<feature type="compositionally biased region" description="Low complexity" evidence="2">
    <location>
        <begin position="144"/>
        <end position="154"/>
    </location>
</feature>
<dbReference type="Pfam" id="PF01464">
    <property type="entry name" value="SLT"/>
    <property type="match status" value="1"/>
</dbReference>
<evidence type="ECO:0000259" key="4">
    <source>
        <dbReference type="PROSITE" id="PS50006"/>
    </source>
</evidence>
<dbReference type="GO" id="GO:0008933">
    <property type="term" value="F:peptidoglycan lytic transglycosylase activity"/>
    <property type="evidence" value="ECO:0007669"/>
    <property type="project" value="InterPro"/>
</dbReference>
<protein>
    <submittedName>
        <fullName evidence="5">FHA domain-containing protein</fullName>
    </submittedName>
</protein>
<dbReference type="Pfam" id="PF00498">
    <property type="entry name" value="FHA"/>
    <property type="match status" value="2"/>
</dbReference>
<evidence type="ECO:0000256" key="2">
    <source>
        <dbReference type="SAM" id="MobiDB-lite"/>
    </source>
</evidence>
<sequence>MTRLRIGGSGEPREVEIEGPALKLGRSPDCEIQVTGTGVSREHAELRLDRDGWSVRDLNSSNGTYVNDERIESARLEDGDVVRLGPVSTLTLVLDEGPRAAEPEDEAPAEYVPDEPEEDAPGGGYAEDDDEEPAAKPARKPAKPAKQPKAAGGSAAWWQETRWVLTSTDEDDRYELDVVGSRVTVGREDGAGLVIEHESVSRVHARFDADGESLTLTDLKSGNGTFVNGERVLSRPVAAGDTIRFGDVEYTLGRRQVFAASRFRGPVGIGAALLVVALVAWFGATRVLEWESSRRVTKQFRAQAAESVHEGVVAAQGGDADLARGHFKRAADLLILSGIAPEGADPNKPADLFREISDELPREERDFDFSSVYDAETLRRNEESLLALTPRQFVEHELRRYCAELGQDPNLPPEFVEQVWHHIEEFQSYPAGMRLMLRRSKAIEPRMVAILAKHRLPAMVSYVAWVESELDPMKQSPAKALGLWQLMAETAKENGLKVNEADPARDERTNVDKSTDAAARYLSTMLKDQGPEYFMLVLASYNRGHNALKSAKQKVDEPMLSATRKYWYLVERKLLPEETRNYVPKILAVRLIAESPERFGF</sequence>
<dbReference type="Gene3D" id="2.60.200.20">
    <property type="match status" value="2"/>
</dbReference>
<dbReference type="SUPFAM" id="SSF53955">
    <property type="entry name" value="Lysozyme-like"/>
    <property type="match status" value="1"/>
</dbReference>
<accession>A0A933S8D8</accession>
<dbReference type="PROSITE" id="PS00922">
    <property type="entry name" value="TRANSGLYCOSYLASE"/>
    <property type="match status" value="1"/>
</dbReference>
<organism evidence="5 6">
    <name type="scientific">Eiseniibacteriota bacterium</name>
    <dbReference type="NCBI Taxonomy" id="2212470"/>
    <lineage>
        <taxon>Bacteria</taxon>
        <taxon>Candidatus Eiseniibacteriota</taxon>
    </lineage>
</organism>
<dbReference type="PANTHER" id="PTHR23308">
    <property type="entry name" value="NUCLEAR INHIBITOR OF PROTEIN PHOSPHATASE-1"/>
    <property type="match status" value="1"/>
</dbReference>
<dbReference type="InterPro" id="IPR000253">
    <property type="entry name" value="FHA_dom"/>
</dbReference>
<evidence type="ECO:0000256" key="3">
    <source>
        <dbReference type="SAM" id="Phobius"/>
    </source>
</evidence>